<dbReference type="OrthoDB" id="4768at2759"/>
<reference evidence="8" key="3">
    <citation type="submission" date="2021-05" db="UniProtKB">
        <authorList>
            <consortium name="EnsemblPlants"/>
        </authorList>
    </citation>
    <scope>IDENTIFICATION</scope>
    <source>
        <strain evidence="8">cv. B73</strain>
    </source>
</reference>
<organism evidence="8 9">
    <name type="scientific">Zea mays</name>
    <name type="common">Maize</name>
    <dbReference type="NCBI Taxonomy" id="4577"/>
    <lineage>
        <taxon>Eukaryota</taxon>
        <taxon>Viridiplantae</taxon>
        <taxon>Streptophyta</taxon>
        <taxon>Embryophyta</taxon>
        <taxon>Tracheophyta</taxon>
        <taxon>Spermatophyta</taxon>
        <taxon>Magnoliopsida</taxon>
        <taxon>Liliopsida</taxon>
        <taxon>Poales</taxon>
        <taxon>Poaceae</taxon>
        <taxon>PACMAD clade</taxon>
        <taxon>Panicoideae</taxon>
        <taxon>Andropogonodae</taxon>
        <taxon>Andropogoneae</taxon>
        <taxon>Tripsacinae</taxon>
        <taxon>Zea</taxon>
    </lineage>
</organism>
<dbReference type="Pfam" id="PF01678">
    <property type="entry name" value="DAP_epimerase"/>
    <property type="match status" value="1"/>
</dbReference>
<dbReference type="GO" id="GO:0005737">
    <property type="term" value="C:cytoplasm"/>
    <property type="evidence" value="ECO:0007669"/>
    <property type="project" value="InterPro"/>
</dbReference>
<keyword evidence="6" id="KW-0413">Isomerase</keyword>
<dbReference type="EnsemblPlants" id="Zm00001eb028810_T001">
    <property type="protein sequence ID" value="Zm00001eb028810_P001"/>
    <property type="gene ID" value="Zm00001eb028810"/>
</dbReference>
<dbReference type="InterPro" id="IPR001653">
    <property type="entry name" value="DAP_epimerase_DapF"/>
</dbReference>
<dbReference type="GO" id="GO:0009089">
    <property type="term" value="P:lysine biosynthetic process via diaminopimelate"/>
    <property type="evidence" value="ECO:0007669"/>
    <property type="project" value="UniProtKB-UniPathway"/>
</dbReference>
<name>A0A804LQM1_MAIZE</name>
<dbReference type="PANTHER" id="PTHR31689:SF0">
    <property type="entry name" value="DIAMINOPIMELATE EPIMERASE"/>
    <property type="match status" value="1"/>
</dbReference>
<dbReference type="Gene3D" id="3.10.310.10">
    <property type="entry name" value="Diaminopimelate Epimerase, Chain A, domain 1"/>
    <property type="match status" value="2"/>
</dbReference>
<dbReference type="Gramene" id="Zm00001eb028810_T001">
    <property type="protein sequence ID" value="Zm00001eb028810_P001"/>
    <property type="gene ID" value="Zm00001eb028810"/>
</dbReference>
<comment type="similarity">
    <text evidence="2">Belongs to the diaminopimelate epimerase family.</text>
</comment>
<evidence type="ECO:0000256" key="6">
    <source>
        <dbReference type="ARBA" id="ARBA00023235"/>
    </source>
</evidence>
<dbReference type="EC" id="5.1.1.7" evidence="3"/>
<protein>
    <recommendedName>
        <fullName evidence="3">diaminopimelate epimerase</fullName>
        <ecNumber evidence="3">5.1.1.7</ecNumber>
    </recommendedName>
</protein>
<keyword evidence="5" id="KW-0457">Lysine biosynthesis</keyword>
<evidence type="ECO:0007829" key="10">
    <source>
        <dbReference type="PeptideAtlas" id="A0A804LQM1"/>
    </source>
</evidence>
<evidence type="ECO:0000313" key="8">
    <source>
        <dbReference type="EnsemblPlants" id="Zm00001eb028810_P001"/>
    </source>
</evidence>
<dbReference type="AlphaFoldDB" id="A0A804LQM1"/>
<keyword evidence="4" id="KW-0028">Amino-acid biosynthesis</keyword>
<dbReference type="PANTHER" id="PTHR31689">
    <property type="entry name" value="DIAMINOPIMELATE EPIMERASE, CHLOROPLASTIC"/>
    <property type="match status" value="1"/>
</dbReference>
<evidence type="ECO:0000256" key="1">
    <source>
        <dbReference type="ARBA" id="ARBA00005196"/>
    </source>
</evidence>
<reference evidence="8" key="2">
    <citation type="submission" date="2019-07" db="EMBL/GenBank/DDBJ databases">
        <authorList>
            <person name="Seetharam A."/>
            <person name="Woodhouse M."/>
            <person name="Cannon E."/>
        </authorList>
    </citation>
    <scope>NUCLEOTIDE SEQUENCE [LARGE SCALE GENOMIC DNA]</scope>
    <source>
        <strain evidence="8">cv. B73</strain>
    </source>
</reference>
<evidence type="ECO:0000313" key="9">
    <source>
        <dbReference type="Proteomes" id="UP000007305"/>
    </source>
</evidence>
<keyword evidence="10" id="KW-1267">Proteomics identification</keyword>
<dbReference type="InterPro" id="IPR018510">
    <property type="entry name" value="DAP_epimerase_AS"/>
</dbReference>
<dbReference type="GO" id="GO:0008837">
    <property type="term" value="F:diaminopimelate epimerase activity"/>
    <property type="evidence" value="ECO:0007669"/>
    <property type="project" value="UniProtKB-EC"/>
</dbReference>
<evidence type="ECO:0000256" key="2">
    <source>
        <dbReference type="ARBA" id="ARBA00010219"/>
    </source>
</evidence>
<evidence type="ECO:0000256" key="4">
    <source>
        <dbReference type="ARBA" id="ARBA00022605"/>
    </source>
</evidence>
<sequence>MSSAAATAFAGVSVATPNLTTPFRGRVRLPLRGVSAAPRRAVASMAVSAPRSGAAASFLERRESERALHFVKYQGLGNDFIMVDNRDSSVPKVTPEEAAKLCDRNFGIGADGVIFVMPGVNDADYTMRIFNSDGSEPEMCGNGVRCFARFIGELENLQGTHSFTIHTGAGKIIPEIQSDGQVKVDMGEPILSGADIPTKLVATKNKAVIQAELAVEGLTWHVTCVSMGNPHCVTFGANELKTLQIDDLKLSEIGPKFEHHEMFPARTNTGFVSLTPQNASLGTWCWSNSCLWYWCLCGGCCSCS</sequence>
<keyword evidence="9" id="KW-1185">Reference proteome</keyword>
<accession>A0A804LQM1</accession>
<comment type="pathway">
    <text evidence="1">Amino-acid biosynthesis; L-lysine biosynthesis via DAP pathway; DL-2,6-diaminopimelate from LL-2,6-diaminopimelate: step 1/1.</text>
</comment>
<evidence type="ECO:0000256" key="7">
    <source>
        <dbReference type="ARBA" id="ARBA00051712"/>
    </source>
</evidence>
<evidence type="ECO:0000256" key="5">
    <source>
        <dbReference type="ARBA" id="ARBA00023154"/>
    </source>
</evidence>
<gene>
    <name evidence="8" type="primary">LOC100191234</name>
</gene>
<evidence type="ECO:0000256" key="3">
    <source>
        <dbReference type="ARBA" id="ARBA00013080"/>
    </source>
</evidence>
<dbReference type="FunFam" id="3.10.310.10:FF:000011">
    <property type="entry name" value="Diaminopimelate epimerase, chloroplastic"/>
    <property type="match status" value="1"/>
</dbReference>
<comment type="catalytic activity">
    <reaction evidence="7">
        <text>(2S,6S)-2,6-diaminopimelate = meso-2,6-diaminopimelate</text>
        <dbReference type="Rhea" id="RHEA:15393"/>
        <dbReference type="ChEBI" id="CHEBI:57609"/>
        <dbReference type="ChEBI" id="CHEBI:57791"/>
        <dbReference type="EC" id="5.1.1.7"/>
    </reaction>
</comment>
<dbReference type="NCBIfam" id="TIGR00652">
    <property type="entry name" value="DapF"/>
    <property type="match status" value="1"/>
</dbReference>
<reference evidence="9" key="1">
    <citation type="submission" date="2015-12" db="EMBL/GenBank/DDBJ databases">
        <title>Update maize B73 reference genome by single molecule sequencing technologies.</title>
        <authorList>
            <consortium name="Maize Genome Sequencing Project"/>
            <person name="Ware D."/>
        </authorList>
    </citation>
    <scope>NUCLEOTIDE SEQUENCE [LARGE SCALE GENOMIC DNA]</scope>
    <source>
        <strain evidence="9">cv. B73</strain>
    </source>
</reference>
<dbReference type="PROSITE" id="PS01326">
    <property type="entry name" value="DAP_EPIMERASE"/>
    <property type="match status" value="1"/>
</dbReference>
<dbReference type="UniPathway" id="UPA00034">
    <property type="reaction ID" value="UER00025"/>
</dbReference>
<dbReference type="Proteomes" id="UP000007305">
    <property type="component" value="Chromosome 1"/>
</dbReference>
<dbReference type="SUPFAM" id="SSF54506">
    <property type="entry name" value="Diaminopimelate epimerase-like"/>
    <property type="match status" value="2"/>
</dbReference>
<proteinExistence type="evidence at protein level"/>